<comment type="similarity">
    <text evidence="2">Belongs to the drug/metabolite transporter (DMT) superfamily. 10 TMS drug/metabolite exporter (DME) (TC 2.A.7.3) family.</text>
</comment>
<dbReference type="EMBL" id="LGLV01000012">
    <property type="protein sequence ID" value="OBZ93973.1"/>
    <property type="molecule type" value="Genomic_DNA"/>
</dbReference>
<keyword evidence="9" id="KW-1185">Reference proteome</keyword>
<gene>
    <name evidence="8" type="ORF">ADU59_18775</name>
</gene>
<feature type="transmembrane region" description="Helical" evidence="6">
    <location>
        <begin position="236"/>
        <end position="258"/>
    </location>
</feature>
<evidence type="ECO:0000256" key="1">
    <source>
        <dbReference type="ARBA" id="ARBA00004141"/>
    </source>
</evidence>
<dbReference type="OrthoDB" id="7165334at2"/>
<evidence type="ECO:0000256" key="3">
    <source>
        <dbReference type="ARBA" id="ARBA00022692"/>
    </source>
</evidence>
<evidence type="ECO:0000256" key="5">
    <source>
        <dbReference type="ARBA" id="ARBA00023136"/>
    </source>
</evidence>
<feature type="transmembrane region" description="Helical" evidence="6">
    <location>
        <begin position="123"/>
        <end position="140"/>
    </location>
</feature>
<keyword evidence="4 6" id="KW-1133">Transmembrane helix</keyword>
<dbReference type="RefSeq" id="WP_068955684.1">
    <property type="nucleotide sequence ID" value="NZ_LGLV01000012.1"/>
</dbReference>
<keyword evidence="5 6" id="KW-0472">Membrane</keyword>
<dbReference type="GO" id="GO:0016020">
    <property type="term" value="C:membrane"/>
    <property type="evidence" value="ECO:0007669"/>
    <property type="project" value="UniProtKB-SubCell"/>
</dbReference>
<feature type="transmembrane region" description="Helical" evidence="6">
    <location>
        <begin position="146"/>
        <end position="163"/>
    </location>
</feature>
<evidence type="ECO:0000256" key="2">
    <source>
        <dbReference type="ARBA" id="ARBA00009853"/>
    </source>
</evidence>
<dbReference type="STRING" id="1612624.ADU59_18775"/>
<keyword evidence="3 6" id="KW-0812">Transmembrane</keyword>
<dbReference type="Gene3D" id="1.10.3730.20">
    <property type="match status" value="1"/>
</dbReference>
<evidence type="ECO:0000313" key="9">
    <source>
        <dbReference type="Proteomes" id="UP000093111"/>
    </source>
</evidence>
<dbReference type="InterPro" id="IPR037185">
    <property type="entry name" value="EmrE-like"/>
</dbReference>
<protein>
    <submittedName>
        <fullName evidence="8">Membrane protein</fullName>
    </submittedName>
</protein>
<evidence type="ECO:0000256" key="6">
    <source>
        <dbReference type="SAM" id="Phobius"/>
    </source>
</evidence>
<feature type="transmembrane region" description="Helical" evidence="6">
    <location>
        <begin position="95"/>
        <end position="116"/>
    </location>
</feature>
<dbReference type="AlphaFoldDB" id="A0A1C7NYB6"/>
<sequence length="302" mass="32074">MQPTANFRGAVFMCLAMAGFTCNDALVKSVTGEMNAGQIMLVRGFFTSLLVLMIARHFGALRSFRLILTPVIALRIVAEVFASITYILALGQIPLANASAILQALPLAVTLGAALFLSEPVGWRRWLAILTGFAGVLIVLRPGPEGFTGAALSVLASVVFAAIRDLCTRRIDPAVPSLFISAITAVVITLVGAALVVPLGGWQPMSLVSVSHLGAASLLLLVGYQFIVLAMRNGEIAIVAPFRYTSLIWSIGIGILFFSEQPDIWMVTGVAVIVCSGLYTFARENKRRATAVAQQSEPGSPK</sequence>
<comment type="subcellular location">
    <subcellularLocation>
        <location evidence="1">Membrane</location>
        <topology evidence="1">Multi-pass membrane protein</topology>
    </subcellularLocation>
</comment>
<dbReference type="SUPFAM" id="SSF103481">
    <property type="entry name" value="Multidrug resistance efflux transporter EmrE"/>
    <property type="match status" value="2"/>
</dbReference>
<dbReference type="PANTHER" id="PTHR22911">
    <property type="entry name" value="ACYL-MALONYL CONDENSING ENZYME-RELATED"/>
    <property type="match status" value="1"/>
</dbReference>
<proteinExistence type="inferred from homology"/>
<dbReference type="Pfam" id="PF00892">
    <property type="entry name" value="EamA"/>
    <property type="match status" value="1"/>
</dbReference>
<accession>A0A1C7NYB6</accession>
<feature type="domain" description="EamA" evidence="7">
    <location>
        <begin position="8"/>
        <end position="140"/>
    </location>
</feature>
<organism evidence="8 9">
    <name type="scientific">Pararhizobium polonicum</name>
    <dbReference type="NCBI Taxonomy" id="1612624"/>
    <lineage>
        <taxon>Bacteria</taxon>
        <taxon>Pseudomonadati</taxon>
        <taxon>Pseudomonadota</taxon>
        <taxon>Alphaproteobacteria</taxon>
        <taxon>Hyphomicrobiales</taxon>
        <taxon>Rhizobiaceae</taxon>
        <taxon>Rhizobium/Agrobacterium group</taxon>
        <taxon>Pararhizobium</taxon>
    </lineage>
</organism>
<feature type="transmembrane region" description="Helical" evidence="6">
    <location>
        <begin position="67"/>
        <end position="89"/>
    </location>
</feature>
<dbReference type="PANTHER" id="PTHR22911:SF6">
    <property type="entry name" value="SOLUTE CARRIER FAMILY 35 MEMBER G1"/>
    <property type="match status" value="1"/>
</dbReference>
<feature type="transmembrane region" description="Helical" evidence="6">
    <location>
        <begin position="209"/>
        <end position="229"/>
    </location>
</feature>
<comment type="caution">
    <text evidence="8">The sequence shown here is derived from an EMBL/GenBank/DDBJ whole genome shotgun (WGS) entry which is preliminary data.</text>
</comment>
<dbReference type="Proteomes" id="UP000093111">
    <property type="component" value="Unassembled WGS sequence"/>
</dbReference>
<evidence type="ECO:0000259" key="7">
    <source>
        <dbReference type="Pfam" id="PF00892"/>
    </source>
</evidence>
<name>A0A1C7NYB6_9HYPH</name>
<dbReference type="InterPro" id="IPR000620">
    <property type="entry name" value="EamA_dom"/>
</dbReference>
<dbReference type="PATRIC" id="fig|1612624.7.peg.5709"/>
<evidence type="ECO:0000256" key="4">
    <source>
        <dbReference type="ARBA" id="ARBA00022989"/>
    </source>
</evidence>
<reference evidence="8 9" key="1">
    <citation type="journal article" date="2016" name="Syst. Appl. Microbiol.">
        <title>Pararhizobium polonicum sp. nov. isolated from tumors on stone fruit rootstocks.</title>
        <authorList>
            <person name="Pulawska J."/>
            <person name="Kuzmanovic N."/>
            <person name="Willems A."/>
            <person name="Pothier J.F."/>
        </authorList>
    </citation>
    <scope>NUCLEOTIDE SEQUENCE [LARGE SCALE GENOMIC DNA]</scope>
    <source>
        <strain evidence="8 9">F5.1</strain>
    </source>
</reference>
<evidence type="ECO:0000313" key="8">
    <source>
        <dbReference type="EMBL" id="OBZ93973.1"/>
    </source>
</evidence>
<feature type="transmembrane region" description="Helical" evidence="6">
    <location>
        <begin position="39"/>
        <end position="55"/>
    </location>
</feature>
<feature type="transmembrane region" description="Helical" evidence="6">
    <location>
        <begin position="264"/>
        <end position="282"/>
    </location>
</feature>
<feature type="transmembrane region" description="Helical" evidence="6">
    <location>
        <begin position="175"/>
        <end position="197"/>
    </location>
</feature>